<feature type="compositionally biased region" description="Polar residues" evidence="1">
    <location>
        <begin position="1"/>
        <end position="11"/>
    </location>
</feature>
<accession>Q0FVW5</accession>
<dbReference type="Proteomes" id="UP000006230">
    <property type="component" value="Unassembled WGS sequence"/>
</dbReference>
<gene>
    <name evidence="2" type="ORF">R2601_04403</name>
</gene>
<protein>
    <submittedName>
        <fullName evidence="2">Uncharacterized protein</fullName>
    </submittedName>
</protein>
<comment type="caution">
    <text evidence="2">The sequence shown here is derived from an EMBL/GenBank/DDBJ whole genome shotgun (WGS) entry which is preliminary data.</text>
</comment>
<evidence type="ECO:0000313" key="3">
    <source>
        <dbReference type="Proteomes" id="UP000006230"/>
    </source>
</evidence>
<keyword evidence="3" id="KW-1185">Reference proteome</keyword>
<feature type="region of interest" description="Disordered" evidence="1">
    <location>
        <begin position="1"/>
        <end position="36"/>
    </location>
</feature>
<reference evidence="2 3" key="1">
    <citation type="journal article" date="2010" name="J. Bacteriol.">
        <title>Genome sequences of Pelagibaca bermudensis HTCC2601T and Maritimibacter alkaliphilus HTCC2654T, the type strains of two marine Roseobacter genera.</title>
        <authorList>
            <person name="Thrash J.C."/>
            <person name="Cho J.C."/>
            <person name="Ferriera S."/>
            <person name="Johnson J."/>
            <person name="Vergin K.L."/>
            <person name="Giovannoni S.J."/>
        </authorList>
    </citation>
    <scope>NUCLEOTIDE SEQUENCE [LARGE SCALE GENOMIC DNA]</scope>
    <source>
        <strain evidence="3">DSM 26914 / JCM 13377 / KCTC 12554 / HTCC2601</strain>
    </source>
</reference>
<proteinExistence type="predicted"/>
<name>Q0FVW5_SALBH</name>
<organism evidence="2 3">
    <name type="scientific">Salipiger bermudensis (strain DSM 26914 / JCM 13377 / KCTC 12554 / HTCC2601)</name>
    <name type="common">Pelagibaca bermudensis</name>
    <dbReference type="NCBI Taxonomy" id="314265"/>
    <lineage>
        <taxon>Bacteria</taxon>
        <taxon>Pseudomonadati</taxon>
        <taxon>Pseudomonadota</taxon>
        <taxon>Alphaproteobacteria</taxon>
        <taxon>Rhodobacterales</taxon>
        <taxon>Roseobacteraceae</taxon>
        <taxon>Salipiger</taxon>
    </lineage>
</organism>
<evidence type="ECO:0000313" key="2">
    <source>
        <dbReference type="EMBL" id="EAU48787.1"/>
    </source>
</evidence>
<dbReference type="STRING" id="314265.R2601_04403"/>
<evidence type="ECO:0000256" key="1">
    <source>
        <dbReference type="SAM" id="MobiDB-lite"/>
    </source>
</evidence>
<dbReference type="EMBL" id="AATQ01000001">
    <property type="protein sequence ID" value="EAU48787.1"/>
    <property type="molecule type" value="Genomic_DNA"/>
</dbReference>
<dbReference type="HOGENOM" id="CLU_3219807_0_0_5"/>
<sequence>MPPVRLNSSSMMPLIRKPERTKNRSTPRKPPGRNVPSEVWILRW</sequence>
<dbReference type="AlphaFoldDB" id="Q0FVW5"/>